<reference evidence="2 3" key="1">
    <citation type="journal article" date="2018" name="BMC Genomics">
        <title>Genomic comparison of Trypanosoma conorhini and Trypanosoma rangeli to Trypanosoma cruzi strains of high and low virulence.</title>
        <authorList>
            <person name="Bradwell K.R."/>
            <person name="Koparde V.N."/>
            <person name="Matveyev A.V."/>
            <person name="Serrano M.G."/>
            <person name="Alves J.M."/>
            <person name="Parikh H."/>
            <person name="Huang B."/>
            <person name="Lee V."/>
            <person name="Espinosa-Alvarez O."/>
            <person name="Ortiz P.A."/>
            <person name="Costa-Martins A.G."/>
            <person name="Teixeira M.M."/>
            <person name="Buck G.A."/>
        </authorList>
    </citation>
    <scope>NUCLEOTIDE SEQUENCE [LARGE SCALE GENOMIC DNA]</scope>
    <source>
        <strain evidence="2 3">025E</strain>
    </source>
</reference>
<dbReference type="Proteomes" id="UP000284403">
    <property type="component" value="Unassembled WGS sequence"/>
</dbReference>
<evidence type="ECO:0008006" key="4">
    <source>
        <dbReference type="Google" id="ProtNLM"/>
    </source>
</evidence>
<evidence type="ECO:0000256" key="1">
    <source>
        <dbReference type="SAM" id="MobiDB-lite"/>
    </source>
</evidence>
<dbReference type="SUPFAM" id="SSF56204">
    <property type="entry name" value="Hect, E3 ligase catalytic domain"/>
    <property type="match status" value="1"/>
</dbReference>
<evidence type="ECO:0000313" key="2">
    <source>
        <dbReference type="EMBL" id="RNE99567.1"/>
    </source>
</evidence>
<dbReference type="RefSeq" id="XP_029224063.1">
    <property type="nucleotide sequence ID" value="XM_029375807.1"/>
</dbReference>
<feature type="compositionally biased region" description="Low complexity" evidence="1">
    <location>
        <begin position="1"/>
        <end position="20"/>
    </location>
</feature>
<protein>
    <recommendedName>
        <fullName evidence="4">Ubiquitin-protein ligase</fullName>
    </recommendedName>
</protein>
<comment type="caution">
    <text evidence="2">The sequence shown here is derived from an EMBL/GenBank/DDBJ whole genome shotgun (WGS) entry which is preliminary data.</text>
</comment>
<dbReference type="InterPro" id="IPR035983">
    <property type="entry name" value="Hect_E3_ubiquitin_ligase"/>
</dbReference>
<gene>
    <name evidence="2" type="ORF">Tco025E_08976</name>
</gene>
<feature type="region of interest" description="Disordered" evidence="1">
    <location>
        <begin position="706"/>
        <end position="725"/>
    </location>
</feature>
<organism evidence="2 3">
    <name type="scientific">Trypanosoma conorhini</name>
    <dbReference type="NCBI Taxonomy" id="83891"/>
    <lineage>
        <taxon>Eukaryota</taxon>
        <taxon>Discoba</taxon>
        <taxon>Euglenozoa</taxon>
        <taxon>Kinetoplastea</taxon>
        <taxon>Metakinetoplastina</taxon>
        <taxon>Trypanosomatida</taxon>
        <taxon>Trypanosomatidae</taxon>
        <taxon>Trypanosoma</taxon>
    </lineage>
</organism>
<name>A0A3R7LLN7_9TRYP</name>
<feature type="region of interest" description="Disordered" evidence="1">
    <location>
        <begin position="1"/>
        <end position="22"/>
    </location>
</feature>
<feature type="region of interest" description="Disordered" evidence="1">
    <location>
        <begin position="1196"/>
        <end position="1239"/>
    </location>
</feature>
<feature type="region of interest" description="Disordered" evidence="1">
    <location>
        <begin position="397"/>
        <end position="417"/>
    </location>
</feature>
<dbReference type="GO" id="GO:0004842">
    <property type="term" value="F:ubiquitin-protein transferase activity"/>
    <property type="evidence" value="ECO:0007669"/>
    <property type="project" value="InterPro"/>
</dbReference>
<dbReference type="GeneID" id="40322587"/>
<accession>A0A3R7LLN7</accession>
<keyword evidence="3" id="KW-1185">Reference proteome</keyword>
<proteinExistence type="predicted"/>
<dbReference type="OrthoDB" id="266264at2759"/>
<sequence>MGAGFSLGSAKGRSSKSGASQKYASEAPRNWEVFVEALREWKERLRTSPGTLECMASGYISFAEYQRIGVTFKQLADCFNARAVSPGQSRTTNMTSIQSIPDVDPLQATIDVVKEHMSFVSYLSKSAPFHVMLEIIMCSAAGLSCDALDTYTSPKMLDEMCAEIDKSLHNTLKATVFRLKGCLDVLPVDIVSTKNNYYNCSEPILAPFISCLATTSRKFEFFVSLEERVKMLSGVKSFRSAEELIEAVRSISSFLSDILACFTLRVLLHIARFIHTAPELVEDDEEVDDKTKKKDTANDVELDLSGLEEHVIGVCRDFEKLPGDDFTKCRRHYPHVFAFGDYFLQWTESEGRPPTIAVVTNTLLKHMLLFAGGLRSIAADERVFRLKRIKDDDDVLNATSSSSRQPHVPALGAPVSGSNGASLPDDVSLNSALRVDVVSWATVIVKVLRLSSDVRDPTEAVTDAVTCANVLRTLYQYMGLLPFGAFCPRNILRWIEIFPLYTLNEEAIRTILFLYSRVAEQETRIIRPIDRSDALRSVMRTVKAFERGIVRNASAKVVADVIVPEFDSENPASSNNEFRRSRCGMMYELFTENCVSKMRPPVDITECAKLNVVPELFAHIPPYLLSKVADVLSTAQIMEHASKTGALLQWSSATHLRDLQQGDVLYVEAVVETEETEGKRKKSARQRAANGARSFRTALHDTMPQNLPTFQLGNNKKDRSATNLGRGSTEKVTYRWAIAWALQVRDDEHLIIFNGNVEVPPGFSPTSVNLVGHCVPLFIKPNSEEVLWTNPGFAYHPDNTRVQSLPFTIGWLLGNSVVNEVPFGIRLAPLAFHLIGFVLNLHASLKELPEELGNFTLVYEELFTRSGEISKAQMTANFELFFDPNAPAEPQDGVSSPTFSVANILMNLGKNNANSLIFWDEVARGFKYTALGHSPLLKSCCSRVVQNVLCGLSSVEDIYKGTFVWESYFVFLPSPQLADLPYADHVVRTLRKCLKDDFIGEEVRRLLMFFTGQSRLPATPLTECIIMTFSSTKKPCAPHEREGEGVDDSSLQMLPMLWQGHHVLQLPSSLELILIGSHVTEASPEAYAAAWTGRSAEKQASALETFKITLKEELHATARNVNMQSGRGGGGRGHLRQQRAEFKSIWSSIAGSQDEEKEGTEGICSDVSNTASASAPSLNVVSGGTKVTGALKSSGDLAKSGASLPHSTQKKVGVAGASDDENDDKDKNNTPEIVSKVPPFVLSRYNKERKLQLSKAAV</sequence>
<dbReference type="EMBL" id="MKKU01000946">
    <property type="protein sequence ID" value="RNE99567.1"/>
    <property type="molecule type" value="Genomic_DNA"/>
</dbReference>
<feature type="region of interest" description="Disordered" evidence="1">
    <location>
        <begin position="1149"/>
        <end position="1168"/>
    </location>
</feature>
<dbReference type="AlphaFoldDB" id="A0A3R7LLN7"/>
<evidence type="ECO:0000313" key="3">
    <source>
        <dbReference type="Proteomes" id="UP000284403"/>
    </source>
</evidence>